<protein>
    <submittedName>
        <fullName evidence="2">Erythromycin esterase family protein</fullName>
        <ecNumber evidence="2">3.1.1.-</ecNumber>
    </submittedName>
</protein>
<dbReference type="Gene3D" id="3.30.1870.10">
    <property type="entry name" value="EreA-like, domain 2"/>
    <property type="match status" value="1"/>
</dbReference>
<dbReference type="RefSeq" id="WP_267646407.1">
    <property type="nucleotide sequence ID" value="NZ_JANHGR010000001.1"/>
</dbReference>
<dbReference type="InterPro" id="IPR052036">
    <property type="entry name" value="Hydrolase/PRTase-associated"/>
</dbReference>
<proteinExistence type="predicted"/>
<dbReference type="Gene3D" id="1.20.1440.30">
    <property type="entry name" value="Biosynthetic Protein domain"/>
    <property type="match status" value="1"/>
</dbReference>
<dbReference type="Proteomes" id="UP001597139">
    <property type="component" value="Unassembled WGS sequence"/>
</dbReference>
<feature type="region of interest" description="Disordered" evidence="1">
    <location>
        <begin position="1"/>
        <end position="49"/>
    </location>
</feature>
<keyword evidence="3" id="KW-1185">Reference proteome</keyword>
<comment type="caution">
    <text evidence="2">The sequence shown here is derived from an EMBL/GenBank/DDBJ whole genome shotgun (WGS) entry which is preliminary data.</text>
</comment>
<evidence type="ECO:0000313" key="3">
    <source>
        <dbReference type="Proteomes" id="UP001597139"/>
    </source>
</evidence>
<dbReference type="CDD" id="cd14728">
    <property type="entry name" value="Ere-like"/>
    <property type="match status" value="1"/>
</dbReference>
<dbReference type="AlphaFoldDB" id="A0ABD6BS81"/>
<dbReference type="Gene3D" id="3.40.1660.10">
    <property type="entry name" value="EreA-like (biosynthetic domain)"/>
    <property type="match status" value="1"/>
</dbReference>
<keyword evidence="2" id="KW-0378">Hydrolase</keyword>
<evidence type="ECO:0000313" key="2">
    <source>
        <dbReference type="EMBL" id="MFD1567437.1"/>
    </source>
</evidence>
<accession>A0ABD6BS81</accession>
<evidence type="ECO:0000256" key="1">
    <source>
        <dbReference type="SAM" id="MobiDB-lite"/>
    </source>
</evidence>
<gene>
    <name evidence="2" type="ORF">ACFSAU_08020</name>
</gene>
<dbReference type="EMBL" id="JBHUCZ010000003">
    <property type="protein sequence ID" value="MFD1567437.1"/>
    <property type="molecule type" value="Genomic_DNA"/>
</dbReference>
<feature type="compositionally biased region" description="Polar residues" evidence="1">
    <location>
        <begin position="28"/>
        <end position="39"/>
    </location>
</feature>
<dbReference type="GO" id="GO:0016787">
    <property type="term" value="F:hydrolase activity"/>
    <property type="evidence" value="ECO:0007669"/>
    <property type="project" value="UniProtKB-KW"/>
</dbReference>
<name>A0ABD6BS81_9EURY</name>
<dbReference type="InterPro" id="IPR007815">
    <property type="entry name" value="Emycin_Estase"/>
</dbReference>
<organism evidence="2 3">
    <name type="scientific">Halolamina litorea</name>
    <dbReference type="NCBI Taxonomy" id="1515593"/>
    <lineage>
        <taxon>Archaea</taxon>
        <taxon>Methanobacteriati</taxon>
        <taxon>Methanobacteriota</taxon>
        <taxon>Stenosarchaea group</taxon>
        <taxon>Halobacteria</taxon>
        <taxon>Halobacteriales</taxon>
        <taxon>Haloferacaceae</taxon>
    </lineage>
</organism>
<sequence>MSSPSRVRAALVDHSLPIPRPGSDVSERSSAGSQRQSDGTGEVDSAPYPPALADAEIVGLGEATHGTRECFRHKARLIQWLVADCGFRTVGFEAGAAAATALDAFVRADPVDDAPDSPESSLAELDMWQWQTESVRDLLTWLRRFNRGRPAEEQVRVHGVDLSAPSTPAAPLGSYFERVDPDTTGSDAFRAVSNTTVPDDEAERERTLDDVAAAAATLTDRVEANREAYQRRSSPEAWRRARHFCRVIEQATEWARVRHQQPGPHPEGMAARDRFMAENALWALERDSGSGVALWAHDSHVGRGTFDDGTVWADATAMGERLSAELGDGYRPVGVDFGQGSFRAVGAESGDLGTFSVGEPAERSATAAFAGVDDAPFLLDLDAAATDERLSDWLGEPRRTRCVGSVFDPTADEGVGYARTDLPATFDYLLFLPESTPTRATGEP</sequence>
<dbReference type="PANTHER" id="PTHR31299:SF0">
    <property type="entry name" value="ESTERASE, PUTATIVE (AFU_ORTHOLOGUE AFUA_1G05850)-RELATED"/>
    <property type="match status" value="1"/>
</dbReference>
<dbReference type="EC" id="3.1.1.-" evidence="2"/>
<dbReference type="Pfam" id="PF05139">
    <property type="entry name" value="Erythro_esteras"/>
    <property type="match status" value="1"/>
</dbReference>
<dbReference type="SUPFAM" id="SSF159501">
    <property type="entry name" value="EreA/ChaN-like"/>
    <property type="match status" value="1"/>
</dbReference>
<dbReference type="PANTHER" id="PTHR31299">
    <property type="entry name" value="ESTERASE, PUTATIVE (AFU_ORTHOLOGUE AFUA_1G05850)-RELATED"/>
    <property type="match status" value="1"/>
</dbReference>
<reference evidence="2 3" key="1">
    <citation type="journal article" date="2019" name="Int. J. Syst. Evol. Microbiol.">
        <title>The Global Catalogue of Microorganisms (GCM) 10K type strain sequencing project: providing services to taxonomists for standard genome sequencing and annotation.</title>
        <authorList>
            <consortium name="The Broad Institute Genomics Platform"/>
            <consortium name="The Broad Institute Genome Sequencing Center for Infectious Disease"/>
            <person name="Wu L."/>
            <person name="Ma J."/>
        </authorList>
    </citation>
    <scope>NUCLEOTIDE SEQUENCE [LARGE SCALE GENOMIC DNA]</scope>
    <source>
        <strain evidence="2 3">CGMCC 1.12859</strain>
    </source>
</reference>